<dbReference type="OMA" id="SVFYNFQ"/>
<dbReference type="PANTHER" id="PTHR31543:SF1">
    <property type="entry name" value="HECT DOMAIN-CONTAINING PROTEIN"/>
    <property type="match status" value="1"/>
</dbReference>
<protein>
    <submittedName>
        <fullName evidence="3">GAS8-like protein, putative</fullName>
    </submittedName>
</protein>
<evidence type="ECO:0000259" key="2">
    <source>
        <dbReference type="Pfam" id="PF13851"/>
    </source>
</evidence>
<keyword evidence="1" id="KW-0175">Coiled coil</keyword>
<evidence type="ECO:0000256" key="1">
    <source>
        <dbReference type="SAM" id="Coils"/>
    </source>
</evidence>
<dbReference type="GO" id="GO:0005794">
    <property type="term" value="C:Golgi apparatus"/>
    <property type="evidence" value="ECO:0007669"/>
    <property type="project" value="TreeGrafter"/>
</dbReference>
<dbReference type="Proteomes" id="UP000219813">
    <property type="component" value="Chromosome 14"/>
</dbReference>
<dbReference type="GO" id="GO:0005874">
    <property type="term" value="C:microtubule"/>
    <property type="evidence" value="ECO:0007669"/>
    <property type="project" value="TreeGrafter"/>
</dbReference>
<feature type="coiled-coil region" evidence="1">
    <location>
        <begin position="7"/>
        <end position="74"/>
    </location>
</feature>
<dbReference type="InterPro" id="IPR025593">
    <property type="entry name" value="GAS8_dom"/>
</dbReference>
<dbReference type="GO" id="GO:0031267">
    <property type="term" value="F:small GTPase binding"/>
    <property type="evidence" value="ECO:0007669"/>
    <property type="project" value="InterPro"/>
</dbReference>
<reference evidence="5" key="1">
    <citation type="submission" date="2016-05" db="EMBL/GenBank/DDBJ databases">
        <authorList>
            <person name="Naeem Raeece"/>
        </authorList>
    </citation>
    <scope>NUCLEOTIDE SEQUENCE [LARGE SCALE GENOMIC DNA]</scope>
</reference>
<dbReference type="PANTHER" id="PTHR31543">
    <property type="entry name" value="DYNEIN REGULATORY COMPLEX SUBUNIT 4"/>
    <property type="match status" value="1"/>
</dbReference>
<evidence type="ECO:0000313" key="3">
    <source>
        <dbReference type="EMBL" id="SBS92622.1"/>
    </source>
</evidence>
<keyword evidence="6" id="KW-1185">Reference proteome</keyword>
<dbReference type="RefSeq" id="XP_028864649.1">
    <property type="nucleotide sequence ID" value="XM_029008350.1"/>
</dbReference>
<dbReference type="VEuPathDB" id="PlasmoDB:PmUG01_14075600"/>
<dbReference type="OrthoDB" id="392761at2759"/>
<dbReference type="GeneID" id="39872067"/>
<gene>
    <name evidence="4" type="primary">PmUG01_14075600</name>
    <name evidence="3" type="ORF">PMALA_036710</name>
    <name evidence="4" type="ORF">PMUG01_14075600</name>
</gene>
<feature type="domain" description="Growth arrest-specific protein 8" evidence="2">
    <location>
        <begin position="220"/>
        <end position="418"/>
    </location>
</feature>
<dbReference type="GO" id="GO:0008017">
    <property type="term" value="F:microtubule binding"/>
    <property type="evidence" value="ECO:0007669"/>
    <property type="project" value="InterPro"/>
</dbReference>
<name>A0A1A8WMT0_PLAMA</name>
<dbReference type="AlphaFoldDB" id="A0A1A8WMT0"/>
<feature type="coiled-coil region" evidence="1">
    <location>
        <begin position="326"/>
        <end position="396"/>
    </location>
</feature>
<sequence length="449" mass="54423">MNKNKLKNKKKKVVKDKDSKLKKLSNEEIENLIKIKKEELIRTVQKKNLLEKRLDEKSREYECFKKEYNEVKSKIDLINEGCEKYDEAAKEETQIIKNKSVFYNFQNTEELKKLEKEKEDLKILIDQKHEETMNNILNNIEEERINLDKVKNTNFDEISELNAAFSLKIKNIEELFIKYIEDYEHDKKDEMEEMIENYNIMERNEIIYLRNMYNDHIKNINEIHMNVLQSYKKYYIDQIKENIKRIKLLKKNLHELELNDKDIKNDLNFHSSENGNMAESINYLEVKRESFNKDLKFYSKDFVIYKNLELIYNESEAYIKNLKVFSQNSKEKIKEVEKLFKILSEEQDINFDGYFENIKNKNILLRKEIENVDINLDEIKKELTRYINNNKIKEEDVQRVRRGINFCLHTYNNEFNNLLFAERKIKKKIKDSVSIYEKKLKDINVKKST</sequence>
<dbReference type="GO" id="GO:0048870">
    <property type="term" value="P:cell motility"/>
    <property type="evidence" value="ECO:0007669"/>
    <property type="project" value="InterPro"/>
</dbReference>
<accession>A0A1A8WMT0</accession>
<dbReference type="InterPro" id="IPR039308">
    <property type="entry name" value="GAS8"/>
</dbReference>
<feature type="coiled-coil region" evidence="1">
    <location>
        <begin position="236"/>
        <end position="266"/>
    </location>
</feature>
<dbReference type="GO" id="GO:0031514">
    <property type="term" value="C:motile cilium"/>
    <property type="evidence" value="ECO:0007669"/>
    <property type="project" value="InterPro"/>
</dbReference>
<feature type="coiled-coil region" evidence="1">
    <location>
        <begin position="104"/>
        <end position="153"/>
    </location>
</feature>
<dbReference type="Proteomes" id="UP000078597">
    <property type="component" value="Unassembled WGS sequence"/>
</dbReference>
<proteinExistence type="predicted"/>
<evidence type="ECO:0000313" key="5">
    <source>
        <dbReference type="Proteomes" id="UP000078597"/>
    </source>
</evidence>
<reference evidence="4 6" key="3">
    <citation type="submission" date="2016-06" db="EMBL/GenBank/DDBJ databases">
        <authorList>
            <consortium name="Pathogen Informatics"/>
        </authorList>
    </citation>
    <scope>NUCLEOTIDE SEQUENCE [LARGE SCALE GENOMIC DNA]</scope>
</reference>
<evidence type="ECO:0000313" key="4">
    <source>
        <dbReference type="EMBL" id="SCP03696.1"/>
    </source>
</evidence>
<dbReference type="KEGG" id="pmal:PMUG01_14075600"/>
<organism evidence="3 5">
    <name type="scientific">Plasmodium malariae</name>
    <dbReference type="NCBI Taxonomy" id="5858"/>
    <lineage>
        <taxon>Eukaryota</taxon>
        <taxon>Sar</taxon>
        <taxon>Alveolata</taxon>
        <taxon>Apicomplexa</taxon>
        <taxon>Aconoidasida</taxon>
        <taxon>Haemosporida</taxon>
        <taxon>Plasmodiidae</taxon>
        <taxon>Plasmodium</taxon>
        <taxon>Plasmodium (Plasmodium)</taxon>
    </lineage>
</organism>
<reference evidence="3" key="2">
    <citation type="submission" date="2016-05" db="EMBL/GenBank/DDBJ databases">
        <authorList>
            <person name="Lavstsen T."/>
            <person name="Jespersen J.S."/>
        </authorList>
    </citation>
    <scope>NUCLEOTIDE SEQUENCE [LARGE SCALE GENOMIC DNA]</scope>
</reference>
<dbReference type="Pfam" id="PF13851">
    <property type="entry name" value="GAS"/>
    <property type="match status" value="1"/>
</dbReference>
<dbReference type="EMBL" id="FLQW01002190">
    <property type="protein sequence ID" value="SBS92622.1"/>
    <property type="molecule type" value="Genomic_DNA"/>
</dbReference>
<dbReference type="EMBL" id="LT594635">
    <property type="protein sequence ID" value="SCP03696.1"/>
    <property type="molecule type" value="Genomic_DNA"/>
</dbReference>
<evidence type="ECO:0000313" key="6">
    <source>
        <dbReference type="Proteomes" id="UP000219813"/>
    </source>
</evidence>